<organism evidence="1 2">
    <name type="scientific">Microcystis aeruginosa Sj</name>
    <dbReference type="NCBI Taxonomy" id="1979544"/>
    <lineage>
        <taxon>Bacteria</taxon>
        <taxon>Bacillati</taxon>
        <taxon>Cyanobacteriota</taxon>
        <taxon>Cyanophyceae</taxon>
        <taxon>Oscillatoriophycideae</taxon>
        <taxon>Chroococcales</taxon>
        <taxon>Microcystaceae</taxon>
        <taxon>Microcystis</taxon>
    </lineage>
</organism>
<comment type="caution">
    <text evidence="1">The sequence shown here is derived from an EMBL/GenBank/DDBJ whole genome shotgun (WGS) entry which is preliminary data.</text>
</comment>
<accession>A0A2Z6US58</accession>
<gene>
    <name evidence="1" type="ORF">MSj_03863</name>
</gene>
<dbReference type="AlphaFoldDB" id="A0A2Z6US58"/>
<reference evidence="1 2" key="1">
    <citation type="journal article" date="2018" name="Front. Microbiol.">
        <title>Adaptation of the Freshwater Bloom-Forming Cyanobacterium Microcystis aeruginosa to Brackish Water Is Driven by Recent Horizontal Transfer of Sucrose Genes.</title>
        <authorList>
            <person name="Tanabe Y."/>
            <person name="Hodoki Y."/>
            <person name="Sano T."/>
            <person name="Tada K."/>
            <person name="Watanabe M.M."/>
        </authorList>
    </citation>
    <scope>NUCLEOTIDE SEQUENCE [LARGE SCALE GENOMIC DNA]</scope>
    <source>
        <strain evidence="1 2">Sj</strain>
    </source>
</reference>
<dbReference type="RefSeq" id="WP_110580477.1">
    <property type="nucleotide sequence ID" value="NZ_BDSG01000145.1"/>
</dbReference>
<dbReference type="EMBL" id="BDSG01000145">
    <property type="protein sequence ID" value="GBL12347.1"/>
    <property type="molecule type" value="Genomic_DNA"/>
</dbReference>
<proteinExistence type="predicted"/>
<dbReference type="Proteomes" id="UP000248272">
    <property type="component" value="Unassembled WGS sequence"/>
</dbReference>
<evidence type="ECO:0000313" key="1">
    <source>
        <dbReference type="EMBL" id="GBL12347.1"/>
    </source>
</evidence>
<name>A0A2Z6US58_MICAE</name>
<protein>
    <submittedName>
        <fullName evidence="1">Uncharacterized protein</fullName>
    </submittedName>
</protein>
<evidence type="ECO:0000313" key="2">
    <source>
        <dbReference type="Proteomes" id="UP000248272"/>
    </source>
</evidence>
<sequence length="65" mass="7461">MAKLTEYTGLLTINLEVTLPASSKEKALELLENIYPAISLSYGENIPDLIDWRDNLDYTDWELED</sequence>